<dbReference type="Proteomes" id="UP000232323">
    <property type="component" value="Unassembled WGS sequence"/>
</dbReference>
<evidence type="ECO:0000256" key="1">
    <source>
        <dbReference type="ARBA" id="ARBA00007190"/>
    </source>
</evidence>
<keyword evidence="5" id="KW-0676">Redox-active center</keyword>
<dbReference type="AlphaFoldDB" id="A0A250WSH3"/>
<reference evidence="7 8" key="1">
    <citation type="submission" date="2017-08" db="EMBL/GenBank/DDBJ databases">
        <title>Acidophilic green algal genome provides insights into adaptation to an acidic environment.</title>
        <authorList>
            <person name="Hirooka S."/>
            <person name="Hirose Y."/>
            <person name="Kanesaki Y."/>
            <person name="Higuchi S."/>
            <person name="Fujiwara T."/>
            <person name="Onuma R."/>
            <person name="Era A."/>
            <person name="Ohbayashi R."/>
            <person name="Uzuka A."/>
            <person name="Nozaki H."/>
            <person name="Yoshikawa H."/>
            <person name="Miyagishima S.Y."/>
        </authorList>
    </citation>
    <scope>NUCLEOTIDE SEQUENCE [LARGE SCALE GENOMIC DNA]</scope>
    <source>
        <strain evidence="7 8">NIES-2499</strain>
    </source>
</reference>
<dbReference type="NCBIfam" id="TIGR02180">
    <property type="entry name" value="GRX_euk"/>
    <property type="match status" value="1"/>
</dbReference>
<name>A0A250WSH3_9CHLO</name>
<dbReference type="PROSITE" id="PS00195">
    <property type="entry name" value="GLUTAREDOXIN_1"/>
    <property type="match status" value="1"/>
</dbReference>
<dbReference type="SUPFAM" id="SSF52833">
    <property type="entry name" value="Thioredoxin-like"/>
    <property type="match status" value="1"/>
</dbReference>
<keyword evidence="4" id="KW-1015">Disulfide bond</keyword>
<sequence length="115" mass="12139">MGSSASKPETMAAKELVSQTVASSKVVVFSKTYCPYCTKAKNALKQFLTPEQFTVLELDQRDDGDDIQAALGEMTGAKSVPRVFVGGKFIGGGDDTARMAGNGELKNLLKSVGAM</sequence>
<dbReference type="PANTHER" id="PTHR45694:SF5">
    <property type="entry name" value="GLUTAREDOXIN 2"/>
    <property type="match status" value="1"/>
</dbReference>
<dbReference type="STRING" id="1157962.A0A250WSH3"/>
<keyword evidence="3" id="KW-0249">Electron transport</keyword>
<dbReference type="GO" id="GO:0005737">
    <property type="term" value="C:cytoplasm"/>
    <property type="evidence" value="ECO:0007669"/>
    <property type="project" value="TreeGrafter"/>
</dbReference>
<protein>
    <recommendedName>
        <fullName evidence="6">Glutaredoxin domain-containing protein</fullName>
    </recommendedName>
</protein>
<evidence type="ECO:0000313" key="8">
    <source>
        <dbReference type="Proteomes" id="UP000232323"/>
    </source>
</evidence>
<dbReference type="Gene3D" id="3.40.30.10">
    <property type="entry name" value="Glutaredoxin"/>
    <property type="match status" value="1"/>
</dbReference>
<dbReference type="GO" id="GO:0034599">
    <property type="term" value="P:cellular response to oxidative stress"/>
    <property type="evidence" value="ECO:0007669"/>
    <property type="project" value="TreeGrafter"/>
</dbReference>
<evidence type="ECO:0000256" key="3">
    <source>
        <dbReference type="ARBA" id="ARBA00022982"/>
    </source>
</evidence>
<dbReference type="EMBL" id="BEGY01000005">
    <property type="protein sequence ID" value="GAX73788.1"/>
    <property type="molecule type" value="Genomic_DNA"/>
</dbReference>
<evidence type="ECO:0000256" key="2">
    <source>
        <dbReference type="ARBA" id="ARBA00022448"/>
    </source>
</evidence>
<evidence type="ECO:0000256" key="4">
    <source>
        <dbReference type="ARBA" id="ARBA00023157"/>
    </source>
</evidence>
<dbReference type="PRINTS" id="PR00160">
    <property type="entry name" value="GLUTAREDOXIN"/>
</dbReference>
<proteinExistence type="inferred from homology"/>
<accession>A0A250WSH3</accession>
<dbReference type="PROSITE" id="PS51354">
    <property type="entry name" value="GLUTAREDOXIN_2"/>
    <property type="match status" value="1"/>
</dbReference>
<comment type="similarity">
    <text evidence="1">Belongs to the glutaredoxin family. CPYC subfamily.</text>
</comment>
<dbReference type="InterPro" id="IPR011899">
    <property type="entry name" value="Glutaredoxin_euk/vir"/>
</dbReference>
<gene>
    <name evidence="7" type="ORF">CEUSTIGMA_g1239.t1</name>
</gene>
<feature type="domain" description="Glutaredoxin" evidence="6">
    <location>
        <begin position="26"/>
        <end position="90"/>
    </location>
</feature>
<evidence type="ECO:0000259" key="6">
    <source>
        <dbReference type="Pfam" id="PF00462"/>
    </source>
</evidence>
<comment type="caution">
    <text evidence="7">The sequence shown here is derived from an EMBL/GenBank/DDBJ whole genome shotgun (WGS) entry which is preliminary data.</text>
</comment>
<keyword evidence="8" id="KW-1185">Reference proteome</keyword>
<dbReference type="GO" id="GO:0015038">
    <property type="term" value="F:glutathione disulfide oxidoreductase activity"/>
    <property type="evidence" value="ECO:0007669"/>
    <property type="project" value="TreeGrafter"/>
</dbReference>
<dbReference type="PANTHER" id="PTHR45694">
    <property type="entry name" value="GLUTAREDOXIN 2"/>
    <property type="match status" value="1"/>
</dbReference>
<dbReference type="FunFam" id="3.40.30.10:FF:000026">
    <property type="entry name" value="Glutaredoxin 2"/>
    <property type="match status" value="1"/>
</dbReference>
<evidence type="ECO:0000256" key="5">
    <source>
        <dbReference type="ARBA" id="ARBA00023284"/>
    </source>
</evidence>
<keyword evidence="2" id="KW-0813">Transport</keyword>
<dbReference type="InterPro" id="IPR036249">
    <property type="entry name" value="Thioredoxin-like_sf"/>
</dbReference>
<dbReference type="CDD" id="cd03419">
    <property type="entry name" value="GRX_GRXh_1_2_like"/>
    <property type="match status" value="1"/>
</dbReference>
<dbReference type="InterPro" id="IPR014025">
    <property type="entry name" value="Glutaredoxin_subgr"/>
</dbReference>
<dbReference type="InterPro" id="IPR011767">
    <property type="entry name" value="GLR_AS"/>
</dbReference>
<dbReference type="OrthoDB" id="418495at2759"/>
<dbReference type="InterPro" id="IPR002109">
    <property type="entry name" value="Glutaredoxin"/>
</dbReference>
<dbReference type="Pfam" id="PF00462">
    <property type="entry name" value="Glutaredoxin"/>
    <property type="match status" value="1"/>
</dbReference>
<evidence type="ECO:0000313" key="7">
    <source>
        <dbReference type="EMBL" id="GAX73788.1"/>
    </source>
</evidence>
<organism evidence="7 8">
    <name type="scientific">Chlamydomonas eustigma</name>
    <dbReference type="NCBI Taxonomy" id="1157962"/>
    <lineage>
        <taxon>Eukaryota</taxon>
        <taxon>Viridiplantae</taxon>
        <taxon>Chlorophyta</taxon>
        <taxon>core chlorophytes</taxon>
        <taxon>Chlorophyceae</taxon>
        <taxon>CS clade</taxon>
        <taxon>Chlamydomonadales</taxon>
        <taxon>Chlamydomonadaceae</taxon>
        <taxon>Chlamydomonas</taxon>
    </lineage>
</organism>